<feature type="compositionally biased region" description="Polar residues" evidence="2">
    <location>
        <begin position="177"/>
        <end position="188"/>
    </location>
</feature>
<dbReference type="InterPro" id="IPR050365">
    <property type="entry name" value="TIM50"/>
</dbReference>
<dbReference type="OrthoDB" id="1711508at2759"/>
<comment type="subunit">
    <text evidence="1">Component of the TIM23 complex.</text>
</comment>
<dbReference type="InterPro" id="IPR023214">
    <property type="entry name" value="HAD_sf"/>
</dbReference>
<dbReference type="InterPro" id="IPR036412">
    <property type="entry name" value="HAD-like_sf"/>
</dbReference>
<comment type="caution">
    <text evidence="4">The sequence shown here is derived from an EMBL/GenBank/DDBJ whole genome shotgun (WGS) entry which is preliminary data.</text>
</comment>
<evidence type="ECO:0000313" key="4">
    <source>
        <dbReference type="EMBL" id="CAG8633099.1"/>
    </source>
</evidence>
<keyword evidence="1" id="KW-0653">Protein transport</keyword>
<feature type="domain" description="FCP1 homology" evidence="3">
    <location>
        <begin position="53"/>
        <end position="282"/>
    </location>
</feature>
<dbReference type="Gene3D" id="3.40.50.1000">
    <property type="entry name" value="HAD superfamily/HAD-like"/>
    <property type="match status" value="1"/>
</dbReference>
<feature type="region of interest" description="Disordered" evidence="2">
    <location>
        <begin position="168"/>
        <end position="208"/>
    </location>
</feature>
<dbReference type="SMART" id="SM00577">
    <property type="entry name" value="CPDc"/>
    <property type="match status" value="1"/>
</dbReference>
<feature type="compositionally biased region" description="Low complexity" evidence="2">
    <location>
        <begin position="189"/>
        <end position="202"/>
    </location>
</feature>
<organism evidence="4 5">
    <name type="scientific">Acaulospora morrowiae</name>
    <dbReference type="NCBI Taxonomy" id="94023"/>
    <lineage>
        <taxon>Eukaryota</taxon>
        <taxon>Fungi</taxon>
        <taxon>Fungi incertae sedis</taxon>
        <taxon>Mucoromycota</taxon>
        <taxon>Glomeromycotina</taxon>
        <taxon>Glomeromycetes</taxon>
        <taxon>Diversisporales</taxon>
        <taxon>Acaulosporaceae</taxon>
        <taxon>Acaulospora</taxon>
    </lineage>
</organism>
<evidence type="ECO:0000256" key="2">
    <source>
        <dbReference type="SAM" id="MobiDB-lite"/>
    </source>
</evidence>
<dbReference type="GO" id="GO:0005744">
    <property type="term" value="C:TIM23 mitochondrial import inner membrane translocase complex"/>
    <property type="evidence" value="ECO:0007669"/>
    <property type="project" value="UniProtKB-UniRule"/>
</dbReference>
<keyword evidence="5" id="KW-1185">Reference proteome</keyword>
<dbReference type="GO" id="GO:0015031">
    <property type="term" value="P:protein transport"/>
    <property type="evidence" value="ECO:0007669"/>
    <property type="project" value="UniProtKB-KW"/>
</dbReference>
<dbReference type="Pfam" id="PF03031">
    <property type="entry name" value="NIF"/>
    <property type="match status" value="2"/>
</dbReference>
<comment type="function">
    <text evidence="1">Essential component of the TIM23 complex, a complex that mediates the translocation of transit peptide-containing proteins across the mitochondrial inner membrane.</text>
</comment>
<keyword evidence="1" id="KW-0496">Mitochondrion</keyword>
<dbReference type="AlphaFoldDB" id="A0A9N9DFC7"/>
<dbReference type="PANTHER" id="PTHR12210">
    <property type="entry name" value="DULLARD PROTEIN PHOSPHATASE"/>
    <property type="match status" value="1"/>
</dbReference>
<keyword evidence="1" id="KW-0811">Translocation</keyword>
<accession>A0A9N9DFC7</accession>
<evidence type="ECO:0000256" key="1">
    <source>
        <dbReference type="RuleBase" id="RU365079"/>
    </source>
</evidence>
<dbReference type="EMBL" id="CAJVPV010008639">
    <property type="protein sequence ID" value="CAG8633099.1"/>
    <property type="molecule type" value="Genomic_DNA"/>
</dbReference>
<gene>
    <name evidence="4" type="ORF">AMORRO_LOCUS9178</name>
</gene>
<dbReference type="PROSITE" id="PS50969">
    <property type="entry name" value="FCP1"/>
    <property type="match status" value="1"/>
</dbReference>
<comment type="subcellular location">
    <subcellularLocation>
        <location evidence="1">Mitochondrion inner membrane</location>
        <topology evidence="1">Single-pass membrane protein</topology>
    </subcellularLocation>
</comment>
<proteinExistence type="inferred from homology"/>
<dbReference type="Proteomes" id="UP000789342">
    <property type="component" value="Unassembled WGS sequence"/>
</dbReference>
<evidence type="ECO:0000259" key="3">
    <source>
        <dbReference type="PROSITE" id="PS50969"/>
    </source>
</evidence>
<keyword evidence="1" id="KW-0809">Transit peptide</keyword>
<dbReference type="SUPFAM" id="SSF56784">
    <property type="entry name" value="HAD-like"/>
    <property type="match status" value="2"/>
</dbReference>
<reference evidence="4" key="1">
    <citation type="submission" date="2021-06" db="EMBL/GenBank/DDBJ databases">
        <authorList>
            <person name="Kallberg Y."/>
            <person name="Tangrot J."/>
            <person name="Rosling A."/>
        </authorList>
    </citation>
    <scope>NUCLEOTIDE SEQUENCE</scope>
    <source>
        <strain evidence="4">CL551</strain>
    </source>
</reference>
<keyword evidence="1" id="KW-0813">Transport</keyword>
<evidence type="ECO:0000313" key="5">
    <source>
        <dbReference type="Proteomes" id="UP000789342"/>
    </source>
</evidence>
<sequence length="303" mass="34458">PENHAQHVLFLDIAAKLGNEIILIPIWLLQAMACSTPSKKYLEVLSQKSVRLSTSTPKLIVLDLNHTLLSRSKKKSTRGTLRPYLNEFLQYLFEGTDKKDGTFSVMVWSSARPQTVDALVNLAFGRYRDQLIAIWSRNKFGLDKQMYYRKVPVIKNLETIWNELNRPHHVNPHDGWSETSSSELPNDMSSPSTTPRSPLSPTNETSTDTFIEKLPRAIDLDTINGISPCTWDQTNTILIDDSPSKAVLQPYNAIHLPPFNSPARQLAKDKELVNVINYLEILKHQDNVSAYMKEHAYVSTRMD</sequence>
<feature type="non-terminal residue" evidence="4">
    <location>
        <position position="1"/>
    </location>
</feature>
<name>A0A9N9DFC7_9GLOM</name>
<dbReference type="InterPro" id="IPR004274">
    <property type="entry name" value="FCP1_dom"/>
</dbReference>
<comment type="similarity">
    <text evidence="1">Belongs to the TIM50 family.</text>
</comment>
<protein>
    <recommendedName>
        <fullName evidence="1">Mitochondrial import inner membrane translocase subunit TIM50</fullName>
    </recommendedName>
</protein>